<dbReference type="SUPFAM" id="SSF52283">
    <property type="entry name" value="Formate/glycerate dehydrogenase catalytic domain-like"/>
    <property type="match status" value="1"/>
</dbReference>
<evidence type="ECO:0000313" key="4">
    <source>
        <dbReference type="EMBL" id="QPI16815.1"/>
    </source>
</evidence>
<evidence type="ECO:0000259" key="3">
    <source>
        <dbReference type="SMART" id="SM01003"/>
    </source>
</evidence>
<accession>A0A7S9SUS9</accession>
<dbReference type="GO" id="GO:0000286">
    <property type="term" value="F:alanine dehydrogenase activity"/>
    <property type="evidence" value="ECO:0007669"/>
    <property type="project" value="UniProtKB-EC"/>
</dbReference>
<dbReference type="GO" id="GO:0005886">
    <property type="term" value="C:plasma membrane"/>
    <property type="evidence" value="ECO:0007669"/>
    <property type="project" value="TreeGrafter"/>
</dbReference>
<proteinExistence type="predicted"/>
<dbReference type="Gene3D" id="3.40.50.720">
    <property type="entry name" value="NAD(P)-binding Rossmann-like Domain"/>
    <property type="match status" value="2"/>
</dbReference>
<dbReference type="GO" id="GO:0006524">
    <property type="term" value="P:alanine catabolic process"/>
    <property type="evidence" value="ECO:0007669"/>
    <property type="project" value="TreeGrafter"/>
</dbReference>
<dbReference type="PANTHER" id="PTHR42795">
    <property type="entry name" value="ALANINE DEHYDROGENASE"/>
    <property type="match status" value="1"/>
</dbReference>
<dbReference type="InterPro" id="IPR007698">
    <property type="entry name" value="AlaDH/PNT_NAD(H)-bd"/>
</dbReference>
<gene>
    <name evidence="4" type="primary">ald</name>
    <name evidence="4" type="ORF">NIOZUU159_00311</name>
</gene>
<organism evidence="4">
    <name type="scientific">Virus NIOZ-UU159</name>
    <dbReference type="NCBI Taxonomy" id="2763270"/>
    <lineage>
        <taxon>Viruses</taxon>
    </lineage>
</organism>
<feature type="domain" description="Alanine dehydrogenase/pyridine nucleotide transhydrogenase NAD(H)-binding" evidence="2">
    <location>
        <begin position="148"/>
        <end position="295"/>
    </location>
</feature>
<evidence type="ECO:0000256" key="1">
    <source>
        <dbReference type="ARBA" id="ARBA00023002"/>
    </source>
</evidence>
<dbReference type="Pfam" id="PF01262">
    <property type="entry name" value="AlaDh_PNT_C"/>
    <property type="match status" value="1"/>
</dbReference>
<dbReference type="InterPro" id="IPR007886">
    <property type="entry name" value="AlaDH/PNT_N"/>
</dbReference>
<feature type="domain" description="Alanine dehydrogenase/pyridine nucleotide transhydrogenase N-terminal" evidence="3">
    <location>
        <begin position="5"/>
        <end position="142"/>
    </location>
</feature>
<sequence length="348" mass="38930">MFIVGIPKELKANETRISLIPQDVAKLVNNGNKVYVQSNAGIAAEHTDNDYIGVGAEICNSTEEIYNKANLIVKVKEPQVEEYKYINYKHTIITFFHFANNRQLLDHMVNNEVTCYAYETIKKINDEGFGYYPVLSEMSKIAGEIAMMDAIKFMFTDKIYDYNTQIAILGVGNAGLSALNIALESGFTNICLFDKDYEKIKKIKQDRDNNINIYEINDENLNYLVKNSKIIIGCIYNTSNGGPTEKIITTELLNEMQKGSIIMDIAIDQGGITEQSIPTNVTNPLINYNGIYISCVPNIPSCVPVKASELLSNSIINYVLAICNNNTGDYSELDYGMGLNVDNKGFYI</sequence>
<dbReference type="EC" id="1.4.1.1" evidence="4"/>
<dbReference type="Pfam" id="PF05222">
    <property type="entry name" value="AlaDh_PNT_N"/>
    <property type="match status" value="1"/>
</dbReference>
<reference evidence="4" key="1">
    <citation type="submission" date="2020-08" db="EMBL/GenBank/DDBJ databases">
        <title>Bridging the membrane lipid divide: bacteria of the FCB group superphylum have the potential to synthesize archaeal ether lipids.</title>
        <authorList>
            <person name="Villanueva L."/>
            <person name="von Meijenfeldt F.A.B."/>
            <person name="Westbye A.B."/>
            <person name="Yadav S."/>
            <person name="Hopmans E.C."/>
            <person name="Dutilh B.E."/>
            <person name="Sinninghe Damste J.S."/>
        </authorList>
    </citation>
    <scope>NUCLEOTIDE SEQUENCE</scope>
    <source>
        <strain evidence="4">NIOZ-UU159</strain>
    </source>
</reference>
<dbReference type="SMART" id="SM01003">
    <property type="entry name" value="AlaDh_PNT_N"/>
    <property type="match status" value="1"/>
</dbReference>
<dbReference type="InterPro" id="IPR036291">
    <property type="entry name" value="NAD(P)-bd_dom_sf"/>
</dbReference>
<keyword evidence="1 4" id="KW-0560">Oxidoreductase</keyword>
<dbReference type="SUPFAM" id="SSF51735">
    <property type="entry name" value="NAD(P)-binding Rossmann-fold domains"/>
    <property type="match status" value="1"/>
</dbReference>
<dbReference type="PANTHER" id="PTHR42795:SF1">
    <property type="entry name" value="ALANINE DEHYDROGENASE"/>
    <property type="match status" value="1"/>
</dbReference>
<dbReference type="SMART" id="SM01002">
    <property type="entry name" value="AlaDh_PNT_C"/>
    <property type="match status" value="1"/>
</dbReference>
<name>A0A7S9SUS9_9VIRU</name>
<evidence type="ECO:0000259" key="2">
    <source>
        <dbReference type="SMART" id="SM01002"/>
    </source>
</evidence>
<dbReference type="EMBL" id="MW030607">
    <property type="protein sequence ID" value="QPI16815.1"/>
    <property type="molecule type" value="Genomic_DNA"/>
</dbReference>
<protein>
    <submittedName>
        <fullName evidence="4">Alanine dehydrogenase</fullName>
        <ecNumber evidence="4">1.4.1.1</ecNumber>
    </submittedName>
</protein>